<evidence type="ECO:0000259" key="9">
    <source>
        <dbReference type="Pfam" id="PF01261"/>
    </source>
</evidence>
<dbReference type="GO" id="GO:0006284">
    <property type="term" value="P:base-excision repair"/>
    <property type="evidence" value="ECO:0007669"/>
    <property type="project" value="TreeGrafter"/>
</dbReference>
<dbReference type="NCBIfam" id="NF002199">
    <property type="entry name" value="PRK01060.1-4"/>
    <property type="match status" value="1"/>
</dbReference>
<evidence type="ECO:0000256" key="8">
    <source>
        <dbReference type="SAM" id="MobiDB-lite"/>
    </source>
</evidence>
<keyword evidence="11" id="KW-1185">Reference proteome</keyword>
<dbReference type="GO" id="GO:0005739">
    <property type="term" value="C:mitochondrion"/>
    <property type="evidence" value="ECO:0007669"/>
    <property type="project" value="TreeGrafter"/>
</dbReference>
<protein>
    <submittedName>
        <fullName evidence="10">Endonuclease 4</fullName>
    </submittedName>
</protein>
<sequence length="370" mass="41353">MARTRYRPRRPRSSTKDGEAKIPKTSPLNCVTDEIAKKIEEEIEEEIVYESEDQNVPKGEDGKIDYKAMTNILPKDFAENSKTNVFIGAHLPISGGIENAIIQAGAIGAQAVAMFLCSQLTWNVEELDDTSVAKFKKACEDYGFPSHLIVPHASYIMNPGSGDKEILNKSRNLMIDGLSRCDRLGIDLYNFHPGSTGGRICVAECISNIAETINIAHKKTKTSIAVIENMCKQGNTVGGDFKQIKKIIDLVEDKSRVGVCIDTCHAFAAGYNLKTEEGFNKMMEEFENIIGINYLKAVHLSDSKEKCNSRVDRHANIGRGKIGLEAFKRMINDPRFKNIPMVLETPFKDTDPLIYKKEVKLLYKQIELNE</sequence>
<dbReference type="OrthoDB" id="7663182at2759"/>
<dbReference type="EMBL" id="WJQU01000001">
    <property type="protein sequence ID" value="KAJ6648660.1"/>
    <property type="molecule type" value="Genomic_DNA"/>
</dbReference>
<accession>A0A9Q0NE49</accession>
<dbReference type="GO" id="GO:0003906">
    <property type="term" value="F:DNA-(apurinic or apyrimidinic site) endonuclease activity"/>
    <property type="evidence" value="ECO:0007669"/>
    <property type="project" value="TreeGrafter"/>
</dbReference>
<keyword evidence="6" id="KW-0862">Zinc</keyword>
<dbReference type="InterPro" id="IPR036237">
    <property type="entry name" value="Xyl_isomerase-like_sf"/>
</dbReference>
<dbReference type="CDD" id="cd00019">
    <property type="entry name" value="AP2Ec"/>
    <property type="match status" value="1"/>
</dbReference>
<dbReference type="SUPFAM" id="SSF51658">
    <property type="entry name" value="Xylose isomerase-like"/>
    <property type="match status" value="1"/>
</dbReference>
<dbReference type="InterPro" id="IPR013022">
    <property type="entry name" value="Xyl_isomerase-like_TIM-brl"/>
</dbReference>
<gene>
    <name evidence="10" type="primary">nfo</name>
    <name evidence="10" type="ORF">Bhyg_03891</name>
</gene>
<keyword evidence="10" id="KW-0540">Nuclease</keyword>
<dbReference type="PANTHER" id="PTHR21445">
    <property type="entry name" value="ENDONUCLEASE IV ENDODEOXYRIBONUCLEASE IV"/>
    <property type="match status" value="1"/>
</dbReference>
<keyword evidence="4" id="KW-0227">DNA damage</keyword>
<keyword evidence="5" id="KW-0378">Hydrolase</keyword>
<comment type="similarity">
    <text evidence="2">Belongs to the AP endonuclease 2 family.</text>
</comment>
<evidence type="ECO:0000256" key="7">
    <source>
        <dbReference type="ARBA" id="ARBA00023204"/>
    </source>
</evidence>
<evidence type="ECO:0000256" key="4">
    <source>
        <dbReference type="ARBA" id="ARBA00022763"/>
    </source>
</evidence>
<dbReference type="PROSITE" id="PS51432">
    <property type="entry name" value="AP_NUCLEASE_F2_4"/>
    <property type="match status" value="1"/>
</dbReference>
<evidence type="ECO:0000313" key="10">
    <source>
        <dbReference type="EMBL" id="KAJ6648660.1"/>
    </source>
</evidence>
<feature type="domain" description="Xylose isomerase-like TIM barrel" evidence="9">
    <location>
        <begin position="104"/>
        <end position="364"/>
    </location>
</feature>
<dbReference type="InterPro" id="IPR001719">
    <property type="entry name" value="AP_endonuc_2"/>
</dbReference>
<dbReference type="PANTHER" id="PTHR21445:SF0">
    <property type="entry name" value="APURINIC-APYRIMIDINIC ENDONUCLEASE"/>
    <property type="match status" value="1"/>
</dbReference>
<keyword evidence="3" id="KW-0479">Metal-binding</keyword>
<dbReference type="Proteomes" id="UP001151699">
    <property type="component" value="Chromosome A"/>
</dbReference>
<dbReference type="GO" id="GO:0003677">
    <property type="term" value="F:DNA binding"/>
    <property type="evidence" value="ECO:0007669"/>
    <property type="project" value="InterPro"/>
</dbReference>
<evidence type="ECO:0000256" key="6">
    <source>
        <dbReference type="ARBA" id="ARBA00022833"/>
    </source>
</evidence>
<dbReference type="PROSITE" id="PS00729">
    <property type="entry name" value="AP_NUCLEASE_F2_1"/>
    <property type="match status" value="1"/>
</dbReference>
<proteinExistence type="inferred from homology"/>
<evidence type="ECO:0000256" key="5">
    <source>
        <dbReference type="ARBA" id="ARBA00022801"/>
    </source>
</evidence>
<dbReference type="NCBIfam" id="TIGR00587">
    <property type="entry name" value="nfo"/>
    <property type="match status" value="1"/>
</dbReference>
<dbReference type="FunFam" id="3.20.20.150:FF:000001">
    <property type="entry name" value="Probable endonuclease 4"/>
    <property type="match status" value="1"/>
</dbReference>
<evidence type="ECO:0000256" key="3">
    <source>
        <dbReference type="ARBA" id="ARBA00022723"/>
    </source>
</evidence>
<dbReference type="Pfam" id="PF01261">
    <property type="entry name" value="AP_endonuc_2"/>
    <property type="match status" value="1"/>
</dbReference>
<evidence type="ECO:0000256" key="1">
    <source>
        <dbReference type="ARBA" id="ARBA00001947"/>
    </source>
</evidence>
<reference evidence="10" key="1">
    <citation type="submission" date="2022-07" db="EMBL/GenBank/DDBJ databases">
        <authorList>
            <person name="Trinca V."/>
            <person name="Uliana J.V.C."/>
            <person name="Torres T.T."/>
            <person name="Ward R.J."/>
            <person name="Monesi N."/>
        </authorList>
    </citation>
    <scope>NUCLEOTIDE SEQUENCE</scope>
    <source>
        <strain evidence="10">HSMRA1968</strain>
        <tissue evidence="10">Whole embryos</tissue>
    </source>
</reference>
<comment type="caution">
    <text evidence="10">The sequence shown here is derived from an EMBL/GenBank/DDBJ whole genome shotgun (WGS) entry which is preliminary data.</text>
</comment>
<name>A0A9Q0NE49_9DIPT</name>
<feature type="region of interest" description="Disordered" evidence="8">
    <location>
        <begin position="1"/>
        <end position="26"/>
    </location>
</feature>
<evidence type="ECO:0000256" key="2">
    <source>
        <dbReference type="ARBA" id="ARBA00005340"/>
    </source>
</evidence>
<dbReference type="HAMAP" id="MF_00152">
    <property type="entry name" value="Nfo"/>
    <property type="match status" value="1"/>
</dbReference>
<dbReference type="GO" id="GO:0005634">
    <property type="term" value="C:nucleus"/>
    <property type="evidence" value="ECO:0007669"/>
    <property type="project" value="TreeGrafter"/>
</dbReference>
<dbReference type="GO" id="GO:0008081">
    <property type="term" value="F:phosphoric diester hydrolase activity"/>
    <property type="evidence" value="ECO:0007669"/>
    <property type="project" value="TreeGrafter"/>
</dbReference>
<dbReference type="PROSITE" id="PS00730">
    <property type="entry name" value="AP_NUCLEASE_F2_2"/>
    <property type="match status" value="1"/>
</dbReference>
<evidence type="ECO:0000313" key="11">
    <source>
        <dbReference type="Proteomes" id="UP001151699"/>
    </source>
</evidence>
<dbReference type="SMART" id="SM00518">
    <property type="entry name" value="AP2Ec"/>
    <property type="match status" value="1"/>
</dbReference>
<feature type="compositionally biased region" description="Basic residues" evidence="8">
    <location>
        <begin position="1"/>
        <end position="13"/>
    </location>
</feature>
<dbReference type="AlphaFoldDB" id="A0A9Q0NE49"/>
<comment type="cofactor">
    <cofactor evidence="1">
        <name>Zn(2+)</name>
        <dbReference type="ChEBI" id="CHEBI:29105"/>
    </cofactor>
</comment>
<keyword evidence="10" id="KW-0255">Endonuclease</keyword>
<organism evidence="10 11">
    <name type="scientific">Pseudolycoriella hygida</name>
    <dbReference type="NCBI Taxonomy" id="35572"/>
    <lineage>
        <taxon>Eukaryota</taxon>
        <taxon>Metazoa</taxon>
        <taxon>Ecdysozoa</taxon>
        <taxon>Arthropoda</taxon>
        <taxon>Hexapoda</taxon>
        <taxon>Insecta</taxon>
        <taxon>Pterygota</taxon>
        <taxon>Neoptera</taxon>
        <taxon>Endopterygota</taxon>
        <taxon>Diptera</taxon>
        <taxon>Nematocera</taxon>
        <taxon>Sciaroidea</taxon>
        <taxon>Sciaridae</taxon>
        <taxon>Pseudolycoriella</taxon>
    </lineage>
</organism>
<keyword evidence="7" id="KW-0234">DNA repair</keyword>
<dbReference type="InterPro" id="IPR018246">
    <property type="entry name" value="AP_endonuc_F2_Zn_BS"/>
</dbReference>
<dbReference type="Gene3D" id="3.20.20.150">
    <property type="entry name" value="Divalent-metal-dependent TIM barrel enzymes"/>
    <property type="match status" value="1"/>
</dbReference>
<dbReference type="GO" id="GO:0008270">
    <property type="term" value="F:zinc ion binding"/>
    <property type="evidence" value="ECO:0007669"/>
    <property type="project" value="InterPro"/>
</dbReference>